<feature type="compositionally biased region" description="Basic residues" evidence="1">
    <location>
        <begin position="241"/>
        <end position="251"/>
    </location>
</feature>
<proteinExistence type="predicted"/>
<name>A0A6J4QSX5_9ACTN</name>
<feature type="region of interest" description="Disordered" evidence="1">
    <location>
        <begin position="1"/>
        <end position="334"/>
    </location>
</feature>
<gene>
    <name evidence="2" type="ORF">AVDCRST_MAG02-1339</name>
</gene>
<feature type="compositionally biased region" description="Basic and acidic residues" evidence="1">
    <location>
        <begin position="275"/>
        <end position="285"/>
    </location>
</feature>
<accession>A0A6J4QSX5</accession>
<feature type="non-terminal residue" evidence="2">
    <location>
        <position position="334"/>
    </location>
</feature>
<dbReference type="EMBL" id="CADCVH010000044">
    <property type="protein sequence ID" value="CAA9454308.1"/>
    <property type="molecule type" value="Genomic_DNA"/>
</dbReference>
<dbReference type="AlphaFoldDB" id="A0A6J4QSX5"/>
<evidence type="ECO:0000256" key="1">
    <source>
        <dbReference type="SAM" id="MobiDB-lite"/>
    </source>
</evidence>
<sequence>DHPTDQDPAGNRRHAGGHTRGEGGDGHLQQDGRGVARGPRLDARAAPAVPGTGVRRPPPLGEGGSRKAPQKAGVGRAGWRGKGRGGASLRRPAGGGNTRSRRGAWGRPRRRRQPPGGAGEAPDHRQRLRGRGAPGLVPGAHRARREVARGQGPGRRRWIRTVEEGRRPRRRDRRPLWGRSRRRPGIRASSRTGGRLGRPGPPRTRRGAPAKPAGPERAGGATRGDRTLPAEDQARKVQGGFRHRPGGRGRRRGADALRARQPRARRSRAGGAGQRLDRGAEEGRRARARRAVPRVPGALHEKGRHAGAASWQEAIPRTFYPRGGPTHPPRSQRV</sequence>
<feature type="compositionally biased region" description="Basic and acidic residues" evidence="1">
    <location>
        <begin position="223"/>
        <end position="235"/>
    </location>
</feature>
<evidence type="ECO:0000313" key="2">
    <source>
        <dbReference type="EMBL" id="CAA9454308.1"/>
    </source>
</evidence>
<reference evidence="2" key="1">
    <citation type="submission" date="2020-02" db="EMBL/GenBank/DDBJ databases">
        <authorList>
            <person name="Meier V. D."/>
        </authorList>
    </citation>
    <scope>NUCLEOTIDE SEQUENCE</scope>
    <source>
        <strain evidence="2">AVDCRST_MAG02</strain>
    </source>
</reference>
<organism evidence="2">
    <name type="scientific">uncultured Rubrobacteraceae bacterium</name>
    <dbReference type="NCBI Taxonomy" id="349277"/>
    <lineage>
        <taxon>Bacteria</taxon>
        <taxon>Bacillati</taxon>
        <taxon>Actinomycetota</taxon>
        <taxon>Rubrobacteria</taxon>
        <taxon>Rubrobacterales</taxon>
        <taxon>Rubrobacteraceae</taxon>
        <taxon>environmental samples</taxon>
    </lineage>
</organism>
<protein>
    <submittedName>
        <fullName evidence="2">Universal stress protein family</fullName>
    </submittedName>
</protein>
<feature type="compositionally biased region" description="Basic and acidic residues" evidence="1">
    <location>
        <begin position="19"/>
        <end position="30"/>
    </location>
</feature>
<feature type="non-terminal residue" evidence="2">
    <location>
        <position position="1"/>
    </location>
</feature>
<feature type="compositionally biased region" description="Basic residues" evidence="1">
    <location>
        <begin position="99"/>
        <end position="113"/>
    </location>
</feature>
<feature type="compositionally biased region" description="Gly residues" evidence="1">
    <location>
        <begin position="75"/>
        <end position="86"/>
    </location>
</feature>
<feature type="compositionally biased region" description="Low complexity" evidence="1">
    <location>
        <begin position="209"/>
        <end position="220"/>
    </location>
</feature>